<dbReference type="SUPFAM" id="SSF56973">
    <property type="entry name" value="Aerolisin/ETX pore-forming domain"/>
    <property type="match status" value="1"/>
</dbReference>
<dbReference type="RefSeq" id="WP_207111782.1">
    <property type="nucleotide sequence ID" value="NZ_JAFLWD010000009.1"/>
</dbReference>
<name>A0ABS3GWR4_9ENTE</name>
<evidence type="ECO:0000313" key="3">
    <source>
        <dbReference type="Proteomes" id="UP000664632"/>
    </source>
</evidence>
<comment type="caution">
    <text evidence="2">The sequence shown here is derived from an EMBL/GenBank/DDBJ whole genome shotgun (WGS) entry which is preliminary data.</text>
</comment>
<dbReference type="Proteomes" id="UP000664632">
    <property type="component" value="Unassembled WGS sequence"/>
</dbReference>
<dbReference type="EMBL" id="JAFLWD010000009">
    <property type="protein sequence ID" value="MBO0439699.1"/>
    <property type="molecule type" value="Genomic_DNA"/>
</dbReference>
<evidence type="ECO:0000256" key="1">
    <source>
        <dbReference type="SAM" id="SignalP"/>
    </source>
</evidence>
<feature type="signal peptide" evidence="1">
    <location>
        <begin position="1"/>
        <end position="26"/>
    </location>
</feature>
<keyword evidence="1" id="KW-0732">Signal</keyword>
<dbReference type="Pfam" id="PF03318">
    <property type="entry name" value="ETX_MTX2"/>
    <property type="match status" value="1"/>
</dbReference>
<dbReference type="Gene3D" id="2.170.15.10">
    <property type="entry name" value="Proaerolysin, chain A, domain 3"/>
    <property type="match status" value="1"/>
</dbReference>
<sequence>MKLVNTFSTSIIMGILLVTPFSTANAENAQEEIQPQVGTTNVNELMTKAGTFYYKNFIAGTKDDCNDKISTCTYNPDPHNITHNLRVNVKGQTKDIYQKEIMIKHLGEDILTNQTSSKPETRYTSVHAVTKIKSKSTTVDKGFVLPHKIGNVIVAADILGVGRVNLPFDFNKSETISDSESETTSTSPQPYTVQPNQVIKVITELYALEYDGSIAFTAEAISNADINVAIDAKGGVCKGTPGGVICVNKDRTFNKDFTILYDNLNNDQKQKLENSGMYMNTKVPGEKKLPFFKGEGSFTGIGGHRVVTKDYDITDPNNPKLVNVRSQDI</sequence>
<gene>
    <name evidence="2" type="ORF">JZO69_04970</name>
</gene>
<proteinExistence type="predicted"/>
<keyword evidence="3" id="KW-1185">Reference proteome</keyword>
<protein>
    <submittedName>
        <fullName evidence="2">ETX/MTX2 family pore-forming toxin</fullName>
    </submittedName>
</protein>
<organism evidence="2 3">
    <name type="scientific">Candidatus Enterococcus ikei</name>
    <dbReference type="NCBI Taxonomy" id="2815326"/>
    <lineage>
        <taxon>Bacteria</taxon>
        <taxon>Bacillati</taxon>
        <taxon>Bacillota</taxon>
        <taxon>Bacilli</taxon>
        <taxon>Lactobacillales</taxon>
        <taxon>Enterococcaceae</taxon>
        <taxon>Enterococcus</taxon>
    </lineage>
</organism>
<accession>A0ABS3GWR4</accession>
<feature type="chain" id="PRO_5045481196" evidence="1">
    <location>
        <begin position="27"/>
        <end position="329"/>
    </location>
</feature>
<dbReference type="InterPro" id="IPR004991">
    <property type="entry name" value="Aerolysin-like"/>
</dbReference>
<reference evidence="2 3" key="1">
    <citation type="submission" date="2021-03" db="EMBL/GenBank/DDBJ databases">
        <title>Enterococcal diversity collection.</title>
        <authorList>
            <person name="Gilmore M.S."/>
            <person name="Schwartzman J."/>
            <person name="Van Tyne D."/>
            <person name="Martin M."/>
            <person name="Earl A.M."/>
            <person name="Manson A.L."/>
            <person name="Straub T."/>
            <person name="Salamzade R."/>
            <person name="Saavedra J."/>
            <person name="Lebreton F."/>
            <person name="Prichula J."/>
            <person name="Schaufler K."/>
            <person name="Gaca A."/>
            <person name="Sgardioli B."/>
            <person name="Wagenaar J."/>
            <person name="Strong T."/>
        </authorList>
    </citation>
    <scope>NUCLEOTIDE SEQUENCE [LARGE SCALE GENOMIC DNA]</scope>
    <source>
        <strain evidence="2 3">DIV0869a</strain>
    </source>
</reference>
<evidence type="ECO:0000313" key="2">
    <source>
        <dbReference type="EMBL" id="MBO0439699.1"/>
    </source>
</evidence>